<gene>
    <name evidence="1" type="ORF">EFREU_v1c06190</name>
</gene>
<organism evidence="1 2">
    <name type="scientific">Entomoplasma freundtii</name>
    <dbReference type="NCBI Taxonomy" id="74700"/>
    <lineage>
        <taxon>Bacteria</taxon>
        <taxon>Bacillati</taxon>
        <taxon>Mycoplasmatota</taxon>
        <taxon>Mollicutes</taxon>
        <taxon>Entomoplasmatales</taxon>
        <taxon>Entomoplasmataceae</taxon>
        <taxon>Entomoplasma</taxon>
    </lineage>
</organism>
<dbReference type="OrthoDB" id="388108at2"/>
<dbReference type="InterPro" id="IPR019219">
    <property type="entry name" value="DUF2130"/>
</dbReference>
<sequence>MLKNSNNLSCPHCGETFNIEDFYNHNKSTLEDFVTNKALKEVEGLKQNWLKEKEMEMELFQKNLEKEFLVKEKVIDKKSSEQIAKLKEDLLLTNEKYKNIKEANDLASAKKEAEIKNYYLVEIAELKKVISENSLIAKTEAEKFAKEKESLSSLLKIEIAKKEAEIKNTYLSEIAELKKIISENSLIAKTEAEKFAKEKESLVDKFQVEISKREEEIKNSFFAEITDLKVKNAEIRIINNKTRGENWEVEVENELRKAFGYLDTIEKITTGQQKADYLQTVKFNGQNIGKIVYEVKNAKWSDSWLPKLSVDVANNKTKYGILVTTSFSEKYHGDISFKQSDDYPNIWISDPLSFIFVAQTIRRIIEIENSYKQLNKKLLIKIDQISNQEESQKALEEYKNKIEGLEKYLDFEMPKFLKSFKKQLKDIEGVKNSLLKNVERLEKTHEMLSKKLNKEVRERLEKISGKKIIELEEDTTNLIDYSIVKDSYQIENY</sequence>
<protein>
    <submittedName>
        <fullName evidence="1">Uncharacterized protein</fullName>
    </submittedName>
</protein>
<evidence type="ECO:0000313" key="2">
    <source>
        <dbReference type="Proteomes" id="UP000232222"/>
    </source>
</evidence>
<dbReference type="KEGG" id="efr:EFREU_v1c06190"/>
<dbReference type="Proteomes" id="UP000232222">
    <property type="component" value="Chromosome"/>
</dbReference>
<name>A0A2K8NS51_9MOLU</name>
<accession>A0A2K8NS51</accession>
<dbReference type="RefSeq" id="WP_100609714.1">
    <property type="nucleotide sequence ID" value="NZ_CP024962.1"/>
</dbReference>
<dbReference type="AlphaFoldDB" id="A0A2K8NS51"/>
<dbReference type="EMBL" id="CP024962">
    <property type="protein sequence ID" value="ATZ16639.1"/>
    <property type="molecule type" value="Genomic_DNA"/>
</dbReference>
<keyword evidence="2" id="KW-1185">Reference proteome</keyword>
<dbReference type="Pfam" id="PF09903">
    <property type="entry name" value="DUF2130"/>
    <property type="match status" value="1"/>
</dbReference>
<reference evidence="1 2" key="1">
    <citation type="submission" date="2017-11" db="EMBL/GenBank/DDBJ databases">
        <title>Genome sequence of Entomoplasma freundtii BARC 318 (ATCC 51999).</title>
        <authorList>
            <person name="Lo W.-S."/>
            <person name="Gasparich G.E."/>
            <person name="Kuo C.-H."/>
        </authorList>
    </citation>
    <scope>NUCLEOTIDE SEQUENCE [LARGE SCALE GENOMIC DNA]</scope>
    <source>
        <strain evidence="1 2">BARC 318</strain>
    </source>
</reference>
<evidence type="ECO:0000313" key="1">
    <source>
        <dbReference type="EMBL" id="ATZ16639.1"/>
    </source>
</evidence>
<proteinExistence type="predicted"/>